<feature type="binding site" evidence="7">
    <location>
        <position position="98"/>
    </location>
    <ligand>
        <name>Zn(2+)</name>
        <dbReference type="ChEBI" id="CHEBI:29105"/>
    </ligand>
</feature>
<evidence type="ECO:0000256" key="1">
    <source>
        <dbReference type="ARBA" id="ARBA00007957"/>
    </source>
</evidence>
<dbReference type="AlphaFoldDB" id="A0A3A1WMY6"/>
<keyword evidence="4 9" id="KW-0805">Transcription regulation</keyword>
<keyword evidence="3 7" id="KW-0862">Zinc</keyword>
<accession>A0A3A1WMY6</accession>
<comment type="subcellular location">
    <subcellularLocation>
        <location evidence="9">Cytoplasm</location>
    </subcellularLocation>
</comment>
<evidence type="ECO:0000256" key="9">
    <source>
        <dbReference type="RuleBase" id="RU364037"/>
    </source>
</evidence>
<dbReference type="EMBL" id="QYRN01000002">
    <property type="protein sequence ID" value="RIY02439.1"/>
    <property type="molecule type" value="Genomic_DNA"/>
</dbReference>
<dbReference type="Proteomes" id="UP000265750">
    <property type="component" value="Unassembled WGS sequence"/>
</dbReference>
<evidence type="ECO:0000313" key="11">
    <source>
        <dbReference type="Proteomes" id="UP000265750"/>
    </source>
</evidence>
<reference evidence="11" key="1">
    <citation type="submission" date="2018-09" db="EMBL/GenBank/DDBJ databases">
        <authorList>
            <person name="Tuo L."/>
        </authorList>
    </citation>
    <scope>NUCLEOTIDE SEQUENCE [LARGE SCALE GENOMIC DNA]</scope>
    <source>
        <strain evidence="11">M2BS4Y-1</strain>
    </source>
</reference>
<evidence type="ECO:0000256" key="8">
    <source>
        <dbReference type="PIRSR" id="PIRSR602481-2"/>
    </source>
</evidence>
<dbReference type="GO" id="GO:0000976">
    <property type="term" value="F:transcription cis-regulatory region binding"/>
    <property type="evidence" value="ECO:0007669"/>
    <property type="project" value="TreeGrafter"/>
</dbReference>
<dbReference type="InterPro" id="IPR002481">
    <property type="entry name" value="FUR"/>
</dbReference>
<gene>
    <name evidence="9" type="primary">fur</name>
    <name evidence="10" type="ORF">D3218_03415</name>
</gene>
<comment type="subunit">
    <text evidence="9">Homodimer.</text>
</comment>
<dbReference type="CDD" id="cd07153">
    <property type="entry name" value="Fur_like"/>
    <property type="match status" value="1"/>
</dbReference>
<keyword evidence="11" id="KW-1185">Reference proteome</keyword>
<dbReference type="PANTHER" id="PTHR33202">
    <property type="entry name" value="ZINC UPTAKE REGULATION PROTEIN"/>
    <property type="match status" value="1"/>
</dbReference>
<dbReference type="RefSeq" id="WP_119538518.1">
    <property type="nucleotide sequence ID" value="NZ_QYRN01000002.1"/>
</dbReference>
<keyword evidence="8 9" id="KW-0408">Iron</keyword>
<dbReference type="PANTHER" id="PTHR33202:SF6">
    <property type="entry name" value="ZINC UPTAKE REGULATION PROTEIN"/>
    <property type="match status" value="1"/>
</dbReference>
<dbReference type="GO" id="GO:0005829">
    <property type="term" value="C:cytosol"/>
    <property type="evidence" value="ECO:0007669"/>
    <property type="project" value="TreeGrafter"/>
</dbReference>
<evidence type="ECO:0000313" key="10">
    <source>
        <dbReference type="EMBL" id="RIY02439.1"/>
    </source>
</evidence>
<dbReference type="SUPFAM" id="SSF46785">
    <property type="entry name" value="Winged helix' DNA-binding domain"/>
    <property type="match status" value="1"/>
</dbReference>
<dbReference type="GO" id="GO:0008270">
    <property type="term" value="F:zinc ion binding"/>
    <property type="evidence" value="ECO:0007669"/>
    <property type="project" value="TreeGrafter"/>
</dbReference>
<proteinExistence type="inferred from homology"/>
<dbReference type="InterPro" id="IPR043135">
    <property type="entry name" value="Fur_C"/>
</dbReference>
<dbReference type="InterPro" id="IPR036390">
    <property type="entry name" value="WH_DNA-bd_sf"/>
</dbReference>
<keyword evidence="7 9" id="KW-0479">Metal-binding</keyword>
<comment type="cofactor">
    <cofactor evidence="8">
        <name>Mn(2+)</name>
        <dbReference type="ChEBI" id="CHEBI:29035"/>
    </cofactor>
    <cofactor evidence="8">
        <name>Fe(2+)</name>
        <dbReference type="ChEBI" id="CHEBI:29033"/>
    </cofactor>
    <text evidence="8">Binds 1 Mn(2+) or Fe(2+) ion per subunit.</text>
</comment>
<dbReference type="GO" id="GO:1900376">
    <property type="term" value="P:regulation of secondary metabolite biosynthetic process"/>
    <property type="evidence" value="ECO:0007669"/>
    <property type="project" value="TreeGrafter"/>
</dbReference>
<keyword evidence="2 9" id="KW-0678">Repressor</keyword>
<evidence type="ECO:0000256" key="6">
    <source>
        <dbReference type="ARBA" id="ARBA00023163"/>
    </source>
</evidence>
<feature type="binding site" evidence="7">
    <location>
        <position position="138"/>
    </location>
    <ligand>
        <name>Zn(2+)</name>
        <dbReference type="ChEBI" id="CHEBI:29105"/>
    </ligand>
</feature>
<feature type="binding site" evidence="8">
    <location>
        <position position="113"/>
    </location>
    <ligand>
        <name>Fe cation</name>
        <dbReference type="ChEBI" id="CHEBI:24875"/>
    </ligand>
</feature>
<evidence type="ECO:0000256" key="3">
    <source>
        <dbReference type="ARBA" id="ARBA00022833"/>
    </source>
</evidence>
<evidence type="ECO:0000256" key="4">
    <source>
        <dbReference type="ARBA" id="ARBA00023015"/>
    </source>
</evidence>
<dbReference type="Pfam" id="PF01475">
    <property type="entry name" value="FUR"/>
    <property type="match status" value="1"/>
</dbReference>
<dbReference type="GO" id="GO:0003700">
    <property type="term" value="F:DNA-binding transcription factor activity"/>
    <property type="evidence" value="ECO:0007669"/>
    <property type="project" value="UniProtKB-UniRule"/>
</dbReference>
<protein>
    <recommendedName>
        <fullName evidence="9">Ferric uptake regulation protein</fullName>
    </recommendedName>
</protein>
<keyword evidence="9" id="KW-0963">Cytoplasm</keyword>
<evidence type="ECO:0000256" key="7">
    <source>
        <dbReference type="PIRSR" id="PIRSR602481-1"/>
    </source>
</evidence>
<dbReference type="OrthoDB" id="9801127at2"/>
<dbReference type="Gene3D" id="1.10.10.10">
    <property type="entry name" value="Winged helix-like DNA-binding domain superfamily/Winged helix DNA-binding domain"/>
    <property type="match status" value="1"/>
</dbReference>
<comment type="caution">
    <text evidence="10">The sequence shown here is derived from an EMBL/GenBank/DDBJ whole genome shotgun (WGS) entry which is preliminary data.</text>
</comment>
<dbReference type="GO" id="GO:0045892">
    <property type="term" value="P:negative regulation of DNA-templated transcription"/>
    <property type="evidence" value="ECO:0007669"/>
    <property type="project" value="TreeGrafter"/>
</dbReference>
<name>A0A3A1WMY6_9HYPH</name>
<comment type="similarity">
    <text evidence="1 9">Belongs to the Fur family.</text>
</comment>
<evidence type="ECO:0000256" key="5">
    <source>
        <dbReference type="ARBA" id="ARBA00023125"/>
    </source>
</evidence>
<feature type="binding site" evidence="7">
    <location>
        <position position="101"/>
    </location>
    <ligand>
        <name>Zn(2+)</name>
        <dbReference type="ChEBI" id="CHEBI:29105"/>
    </ligand>
</feature>
<comment type="cofactor">
    <cofactor evidence="7">
        <name>Zn(2+)</name>
        <dbReference type="ChEBI" id="CHEBI:29105"/>
    </cofactor>
    <text evidence="7">Binds 1 zinc ion per subunit.</text>
</comment>
<keyword evidence="5 9" id="KW-0238">DNA-binding</keyword>
<dbReference type="InterPro" id="IPR036388">
    <property type="entry name" value="WH-like_DNA-bd_sf"/>
</dbReference>
<evidence type="ECO:0000256" key="2">
    <source>
        <dbReference type="ARBA" id="ARBA00022491"/>
    </source>
</evidence>
<sequence>MSPHHHDHDHHGPAPEAGLTRNQKLVFDILERADGPLSAYSILDALRAEGLRAPPQVYRALEKLLENGLVHRLESLNAFVACAHPHACAHALTAFAICEKCGSVAEFADEAVEARLGAWARGAGFAPRRTTVEIKGLCAACA</sequence>
<feature type="binding site" evidence="7">
    <location>
        <position position="141"/>
    </location>
    <ligand>
        <name>Zn(2+)</name>
        <dbReference type="ChEBI" id="CHEBI:29105"/>
    </ligand>
</feature>
<organism evidence="10 11">
    <name type="scientific">Aureimonas flava</name>
    <dbReference type="NCBI Taxonomy" id="2320271"/>
    <lineage>
        <taxon>Bacteria</taxon>
        <taxon>Pseudomonadati</taxon>
        <taxon>Pseudomonadota</taxon>
        <taxon>Alphaproteobacteria</taxon>
        <taxon>Hyphomicrobiales</taxon>
        <taxon>Aurantimonadaceae</taxon>
        <taxon>Aureimonas</taxon>
    </lineage>
</organism>
<keyword evidence="6 9" id="KW-0804">Transcription</keyword>
<dbReference type="Gene3D" id="3.30.1490.190">
    <property type="match status" value="1"/>
</dbReference>